<gene>
    <name evidence="4" type="ORF">CBF35_02155</name>
</gene>
<dbReference type="OrthoDB" id="1654978at2"/>
<dbReference type="RefSeq" id="WP_126778238.1">
    <property type="nucleotide sequence ID" value="NZ_NGJU01000002.1"/>
</dbReference>
<name>A0A429ZUS9_9ENTE</name>
<sequence>MKRRKRYIFRKLFLFVLCLLLAAGSYYLWQVKKQVTEVKRWEANVLEATTEYDIVAYKDVVLAIILTETKGDHIDLMQSSESKYGETNQITNSKESIDSGVEHLAEVIKESLNQKTDVWTAVQAYNFGLNYINYTSSHGGKNSVELAESYSKNVLAPALGNSEGKQYRYLTPRALKYNRGHLYQNGGNFFYAEIVRWNLKVIQFVDKLPF</sequence>
<dbReference type="EMBL" id="NGJU01000002">
    <property type="protein sequence ID" value="RST97490.1"/>
    <property type="molecule type" value="Genomic_DNA"/>
</dbReference>
<accession>A0A429ZUS9</accession>
<dbReference type="GeneID" id="98567158"/>
<dbReference type="GO" id="GO:0009986">
    <property type="term" value="C:cell surface"/>
    <property type="evidence" value="ECO:0007669"/>
    <property type="project" value="UniProtKB-SubCell"/>
</dbReference>
<evidence type="ECO:0000259" key="3">
    <source>
        <dbReference type="Pfam" id="PF13702"/>
    </source>
</evidence>
<evidence type="ECO:0000256" key="1">
    <source>
        <dbReference type="ARBA" id="ARBA00004241"/>
    </source>
</evidence>
<evidence type="ECO:0000313" key="5">
    <source>
        <dbReference type="Proteomes" id="UP000287239"/>
    </source>
</evidence>
<dbReference type="CDD" id="cd16891">
    <property type="entry name" value="CwlT-like"/>
    <property type="match status" value="1"/>
</dbReference>
<protein>
    <recommendedName>
        <fullName evidence="3">CwlT-like lysozyme domain-containing protein</fullName>
    </recommendedName>
</protein>
<feature type="transmembrane region" description="Helical" evidence="2">
    <location>
        <begin position="12"/>
        <end position="29"/>
    </location>
</feature>
<dbReference type="InterPro" id="IPR047194">
    <property type="entry name" value="CwlT-like_lysozyme"/>
</dbReference>
<comment type="subcellular location">
    <subcellularLocation>
        <location evidence="1">Cell surface</location>
    </subcellularLocation>
</comment>
<dbReference type="InterPro" id="IPR023346">
    <property type="entry name" value="Lysozyme-like_dom_sf"/>
</dbReference>
<dbReference type="Proteomes" id="UP000287239">
    <property type="component" value="Unassembled WGS sequence"/>
</dbReference>
<reference evidence="4 5" key="1">
    <citation type="submission" date="2017-05" db="EMBL/GenBank/DDBJ databases">
        <title>Vagococcus spp. assemblies.</title>
        <authorList>
            <person name="Gulvik C.A."/>
        </authorList>
    </citation>
    <scope>NUCLEOTIDE SEQUENCE [LARGE SCALE GENOMIC DNA]</scope>
    <source>
        <strain evidence="4 5">NCFB 2777</strain>
    </source>
</reference>
<dbReference type="SUPFAM" id="SSF53955">
    <property type="entry name" value="Lysozyme-like"/>
    <property type="match status" value="1"/>
</dbReference>
<feature type="domain" description="CwlT-like lysozyme" evidence="3">
    <location>
        <begin position="36"/>
        <end position="198"/>
    </location>
</feature>
<keyword evidence="2" id="KW-0472">Membrane</keyword>
<dbReference type="Gene3D" id="1.10.530.10">
    <property type="match status" value="1"/>
</dbReference>
<keyword evidence="5" id="KW-1185">Reference proteome</keyword>
<dbReference type="AlphaFoldDB" id="A0A429ZUS9"/>
<evidence type="ECO:0000256" key="2">
    <source>
        <dbReference type="SAM" id="Phobius"/>
    </source>
</evidence>
<evidence type="ECO:0000313" key="4">
    <source>
        <dbReference type="EMBL" id="RST97490.1"/>
    </source>
</evidence>
<dbReference type="Pfam" id="PF13702">
    <property type="entry name" value="Lysozyme_like"/>
    <property type="match status" value="1"/>
</dbReference>
<keyword evidence="2" id="KW-1133">Transmembrane helix</keyword>
<proteinExistence type="predicted"/>
<keyword evidence="2" id="KW-0812">Transmembrane</keyword>
<comment type="caution">
    <text evidence="4">The sequence shown here is derived from an EMBL/GenBank/DDBJ whole genome shotgun (WGS) entry which is preliminary data.</text>
</comment>
<organism evidence="4 5">
    <name type="scientific">Vagococcus salmoninarum</name>
    <dbReference type="NCBI Taxonomy" id="2739"/>
    <lineage>
        <taxon>Bacteria</taxon>
        <taxon>Bacillati</taxon>
        <taxon>Bacillota</taxon>
        <taxon>Bacilli</taxon>
        <taxon>Lactobacillales</taxon>
        <taxon>Enterococcaceae</taxon>
        <taxon>Vagococcus</taxon>
    </lineage>
</organism>